<evidence type="ECO:0000313" key="1">
    <source>
        <dbReference type="EMBL" id="SVA83246.1"/>
    </source>
</evidence>
<feature type="non-terminal residue" evidence="1">
    <location>
        <position position="78"/>
    </location>
</feature>
<name>A0A381Z1Q8_9ZZZZ</name>
<protein>
    <submittedName>
        <fullName evidence="1">Uncharacterized protein</fullName>
    </submittedName>
</protein>
<accession>A0A381Z1Q8</accession>
<reference evidence="1" key="1">
    <citation type="submission" date="2018-05" db="EMBL/GenBank/DDBJ databases">
        <authorList>
            <person name="Lanie J.A."/>
            <person name="Ng W.-L."/>
            <person name="Kazmierczak K.M."/>
            <person name="Andrzejewski T.M."/>
            <person name="Davidsen T.M."/>
            <person name="Wayne K.J."/>
            <person name="Tettelin H."/>
            <person name="Glass J.I."/>
            <person name="Rusch D."/>
            <person name="Podicherti R."/>
            <person name="Tsui H.-C.T."/>
            <person name="Winkler M.E."/>
        </authorList>
    </citation>
    <scope>NUCLEOTIDE SEQUENCE</scope>
</reference>
<dbReference type="AlphaFoldDB" id="A0A381Z1Q8"/>
<sequence length="78" mass="8793">MKSKGFTIKEEAIYDISKSFGIPKTLGKKLVKEFNESAWMGFLPAFKDARSGVAKLVEHDWQFIVITSLSLDPKAQML</sequence>
<proteinExistence type="predicted"/>
<gene>
    <name evidence="1" type="ORF">METZ01_LOCUS136100</name>
</gene>
<organism evidence="1">
    <name type="scientific">marine metagenome</name>
    <dbReference type="NCBI Taxonomy" id="408172"/>
    <lineage>
        <taxon>unclassified sequences</taxon>
        <taxon>metagenomes</taxon>
        <taxon>ecological metagenomes</taxon>
    </lineage>
</organism>
<dbReference type="EMBL" id="UINC01019639">
    <property type="protein sequence ID" value="SVA83246.1"/>
    <property type="molecule type" value="Genomic_DNA"/>
</dbReference>